<accession>A0A841H1L5</accession>
<dbReference type="InterPro" id="IPR013538">
    <property type="entry name" value="ASHA1/2-like_C"/>
</dbReference>
<dbReference type="InterPro" id="IPR023393">
    <property type="entry name" value="START-like_dom_sf"/>
</dbReference>
<dbReference type="AlphaFoldDB" id="A0A841H1L5"/>
<keyword evidence="4" id="KW-1185">Reference proteome</keyword>
<evidence type="ECO:0000259" key="2">
    <source>
        <dbReference type="Pfam" id="PF08327"/>
    </source>
</evidence>
<dbReference type="RefSeq" id="WP_205761601.1">
    <property type="nucleotide sequence ID" value="NZ_JABDTL010000001.1"/>
</dbReference>
<sequence length="159" mass="17974">MTMSAQETQARSSTDRIEKVLTMRAPRSRVWRAVSTVSEFSTWFRVKLDGEFAEGATLQGDVSHADGRFACSIEMQIEAVQPERYFAYRWHPYPIPAGDYSAEAMTLVEFTLEDAEEGTLVTIVESGFDDIPLARRAEAFRMNDGGWTGQMKNLARHVE</sequence>
<proteinExistence type="inferred from homology"/>
<comment type="caution">
    <text evidence="3">The sequence shown here is derived from an EMBL/GenBank/DDBJ whole genome shotgun (WGS) entry which is preliminary data.</text>
</comment>
<evidence type="ECO:0000256" key="1">
    <source>
        <dbReference type="ARBA" id="ARBA00006817"/>
    </source>
</evidence>
<evidence type="ECO:0000313" key="4">
    <source>
        <dbReference type="Proteomes" id="UP000582837"/>
    </source>
</evidence>
<evidence type="ECO:0000313" key="3">
    <source>
        <dbReference type="EMBL" id="MBB6071836.1"/>
    </source>
</evidence>
<name>A0A841H1L5_9BACT</name>
<comment type="similarity">
    <text evidence="1">Belongs to the AHA1 family.</text>
</comment>
<dbReference type="Proteomes" id="UP000582837">
    <property type="component" value="Unassembled WGS sequence"/>
</dbReference>
<gene>
    <name evidence="3" type="ORF">HNQ61_003496</name>
</gene>
<organism evidence="3 4">
    <name type="scientific">Longimicrobium terrae</name>
    <dbReference type="NCBI Taxonomy" id="1639882"/>
    <lineage>
        <taxon>Bacteria</taxon>
        <taxon>Pseudomonadati</taxon>
        <taxon>Gemmatimonadota</taxon>
        <taxon>Longimicrobiia</taxon>
        <taxon>Longimicrobiales</taxon>
        <taxon>Longimicrobiaceae</taxon>
        <taxon>Longimicrobium</taxon>
    </lineage>
</organism>
<feature type="domain" description="Activator of Hsp90 ATPase homologue 1/2-like C-terminal" evidence="2">
    <location>
        <begin position="24"/>
        <end position="159"/>
    </location>
</feature>
<reference evidence="3 4" key="1">
    <citation type="submission" date="2020-08" db="EMBL/GenBank/DDBJ databases">
        <title>Genomic Encyclopedia of Type Strains, Phase IV (KMG-IV): sequencing the most valuable type-strain genomes for metagenomic binning, comparative biology and taxonomic classification.</title>
        <authorList>
            <person name="Goeker M."/>
        </authorList>
    </citation>
    <scope>NUCLEOTIDE SEQUENCE [LARGE SCALE GENOMIC DNA]</scope>
    <source>
        <strain evidence="3 4">DSM 29007</strain>
    </source>
</reference>
<dbReference type="Pfam" id="PF08327">
    <property type="entry name" value="AHSA1"/>
    <property type="match status" value="1"/>
</dbReference>
<dbReference type="Gene3D" id="3.30.530.20">
    <property type="match status" value="1"/>
</dbReference>
<dbReference type="EMBL" id="JACHIA010000011">
    <property type="protein sequence ID" value="MBB6071836.1"/>
    <property type="molecule type" value="Genomic_DNA"/>
</dbReference>
<dbReference type="SUPFAM" id="SSF55961">
    <property type="entry name" value="Bet v1-like"/>
    <property type="match status" value="1"/>
</dbReference>
<dbReference type="CDD" id="cd08898">
    <property type="entry name" value="SRPBCC_CalC_Aha1-like_5"/>
    <property type="match status" value="1"/>
</dbReference>
<protein>
    <submittedName>
        <fullName evidence="3">Uncharacterized protein YndB with AHSA1/START domain</fullName>
    </submittedName>
</protein>